<evidence type="ECO:0000256" key="4">
    <source>
        <dbReference type="ARBA" id="ARBA00022989"/>
    </source>
</evidence>
<proteinExistence type="predicted"/>
<feature type="transmembrane region" description="Helical" evidence="6">
    <location>
        <begin position="60"/>
        <end position="82"/>
    </location>
</feature>
<organism evidence="7 8">
    <name type="scientific">Actinocatenispora sera</name>
    <dbReference type="NCBI Taxonomy" id="390989"/>
    <lineage>
        <taxon>Bacteria</taxon>
        <taxon>Bacillati</taxon>
        <taxon>Actinomycetota</taxon>
        <taxon>Actinomycetes</taxon>
        <taxon>Micromonosporales</taxon>
        <taxon>Micromonosporaceae</taxon>
        <taxon>Actinocatenispora</taxon>
    </lineage>
</organism>
<evidence type="ECO:0000313" key="8">
    <source>
        <dbReference type="Proteomes" id="UP000680750"/>
    </source>
</evidence>
<sequence length="201" mass="20553">MTAALIIAIPGPGVLFVVGRALSSGRRAGLASALGQEAGGFVLVIAVALGIGSLMERSVLLFTVVKLIGAAYLIVLGIQAIARRHAHVSPRTTPDPRGTRALRDGFLVGVTNPKGAVFFAAVLPQFTDRSHGHLSLQILLLGAVFVLIALVADAAWSLLAAGARTWFAGSPRRLARINGAGGCAMIAVGATVACTARQNGT</sequence>
<feature type="transmembrane region" description="Helical" evidence="6">
    <location>
        <begin position="138"/>
        <end position="159"/>
    </location>
</feature>
<evidence type="ECO:0000256" key="3">
    <source>
        <dbReference type="ARBA" id="ARBA00022692"/>
    </source>
</evidence>
<dbReference type="Pfam" id="PF01810">
    <property type="entry name" value="LysE"/>
    <property type="match status" value="1"/>
</dbReference>
<keyword evidence="3 6" id="KW-0812">Transmembrane</keyword>
<keyword evidence="4 6" id="KW-1133">Transmembrane helix</keyword>
<dbReference type="PANTHER" id="PTHR30086">
    <property type="entry name" value="ARGININE EXPORTER PROTEIN ARGO"/>
    <property type="match status" value="1"/>
</dbReference>
<dbReference type="KEGG" id="aser:Asera_59500"/>
<keyword evidence="8" id="KW-1185">Reference proteome</keyword>
<evidence type="ECO:0000256" key="1">
    <source>
        <dbReference type="ARBA" id="ARBA00004651"/>
    </source>
</evidence>
<evidence type="ECO:0000313" key="7">
    <source>
        <dbReference type="EMBL" id="BCJ31842.1"/>
    </source>
</evidence>
<dbReference type="PANTHER" id="PTHR30086:SF20">
    <property type="entry name" value="ARGININE EXPORTER PROTEIN ARGO-RELATED"/>
    <property type="match status" value="1"/>
</dbReference>
<feature type="transmembrane region" description="Helical" evidence="6">
    <location>
        <begin position="6"/>
        <end position="22"/>
    </location>
</feature>
<protein>
    <submittedName>
        <fullName evidence="7">Putative translocator</fullName>
    </submittedName>
</protein>
<dbReference type="InterPro" id="IPR001123">
    <property type="entry name" value="LeuE-type"/>
</dbReference>
<evidence type="ECO:0000256" key="6">
    <source>
        <dbReference type="SAM" id="Phobius"/>
    </source>
</evidence>
<dbReference type="GO" id="GO:0015171">
    <property type="term" value="F:amino acid transmembrane transporter activity"/>
    <property type="evidence" value="ECO:0007669"/>
    <property type="project" value="TreeGrafter"/>
</dbReference>
<gene>
    <name evidence="7" type="ORF">Asera_59500</name>
</gene>
<reference evidence="7" key="1">
    <citation type="submission" date="2020-08" db="EMBL/GenBank/DDBJ databases">
        <title>Whole genome shotgun sequence of Actinocatenispora sera NBRC 101916.</title>
        <authorList>
            <person name="Komaki H."/>
            <person name="Tamura T."/>
        </authorList>
    </citation>
    <scope>NUCLEOTIDE SEQUENCE</scope>
    <source>
        <strain evidence="7">NBRC 101916</strain>
    </source>
</reference>
<comment type="subcellular location">
    <subcellularLocation>
        <location evidence="1">Cell membrane</location>
        <topology evidence="1">Multi-pass membrane protein</topology>
    </subcellularLocation>
</comment>
<dbReference type="PIRSF" id="PIRSF006324">
    <property type="entry name" value="LeuE"/>
    <property type="match status" value="1"/>
</dbReference>
<keyword evidence="5 6" id="KW-0472">Membrane</keyword>
<feature type="transmembrane region" description="Helical" evidence="6">
    <location>
        <begin position="34"/>
        <end position="54"/>
    </location>
</feature>
<dbReference type="GO" id="GO:0005886">
    <property type="term" value="C:plasma membrane"/>
    <property type="evidence" value="ECO:0007669"/>
    <property type="project" value="UniProtKB-SubCell"/>
</dbReference>
<dbReference type="EMBL" id="AP023354">
    <property type="protein sequence ID" value="BCJ31842.1"/>
    <property type="molecule type" value="Genomic_DNA"/>
</dbReference>
<feature type="transmembrane region" description="Helical" evidence="6">
    <location>
        <begin position="179"/>
        <end position="196"/>
    </location>
</feature>
<accession>A0A810LB91</accession>
<name>A0A810LB91_9ACTN</name>
<evidence type="ECO:0000256" key="2">
    <source>
        <dbReference type="ARBA" id="ARBA00022475"/>
    </source>
</evidence>
<dbReference type="Proteomes" id="UP000680750">
    <property type="component" value="Chromosome"/>
</dbReference>
<keyword evidence="2" id="KW-1003">Cell membrane</keyword>
<dbReference type="AlphaFoldDB" id="A0A810LB91"/>
<evidence type="ECO:0000256" key="5">
    <source>
        <dbReference type="ARBA" id="ARBA00023136"/>
    </source>
</evidence>